<dbReference type="PANTHER" id="PTHR43400">
    <property type="entry name" value="FUMARATE REDUCTASE"/>
    <property type="match status" value="1"/>
</dbReference>
<feature type="signal peptide" evidence="5">
    <location>
        <begin position="1"/>
        <end position="28"/>
    </location>
</feature>
<evidence type="ECO:0000256" key="4">
    <source>
        <dbReference type="ARBA" id="ARBA00023002"/>
    </source>
</evidence>
<keyword evidence="2" id="KW-0285">Flavoprotein</keyword>
<dbReference type="Gene3D" id="3.50.50.60">
    <property type="entry name" value="FAD/NAD(P)-binding domain"/>
    <property type="match status" value="1"/>
</dbReference>
<dbReference type="PRINTS" id="PR00411">
    <property type="entry name" value="PNDRDTASEI"/>
</dbReference>
<protein>
    <submittedName>
        <fullName evidence="7">Flavocytochrome c</fullName>
    </submittedName>
</protein>
<gene>
    <name evidence="7" type="ORF">MESMUL_13830</name>
</gene>
<dbReference type="Pfam" id="PF00890">
    <property type="entry name" value="FAD_binding_2"/>
    <property type="match status" value="1"/>
</dbReference>
<name>A0A388SEZ6_9BURK</name>
<evidence type="ECO:0000256" key="5">
    <source>
        <dbReference type="SAM" id="SignalP"/>
    </source>
</evidence>
<dbReference type="InterPro" id="IPR003953">
    <property type="entry name" value="FAD-dep_OxRdtase_2_FAD-bd"/>
</dbReference>
<dbReference type="EMBL" id="BGZJ01000001">
    <property type="protein sequence ID" value="GBO94029.1"/>
    <property type="molecule type" value="Genomic_DNA"/>
</dbReference>
<keyword evidence="5" id="KW-0732">Signal</keyword>
<dbReference type="SUPFAM" id="SSF51905">
    <property type="entry name" value="FAD/NAD(P)-binding domain"/>
    <property type="match status" value="1"/>
</dbReference>
<dbReference type="AlphaFoldDB" id="A0A388SEZ6"/>
<keyword evidence="4" id="KW-0560">Oxidoreductase</keyword>
<feature type="domain" description="FAD-dependent oxidoreductase 2 FAD-binding" evidence="6">
    <location>
        <begin position="45"/>
        <end position="487"/>
    </location>
</feature>
<keyword evidence="8" id="KW-1185">Reference proteome</keyword>
<dbReference type="InterPro" id="IPR050315">
    <property type="entry name" value="FAD-oxidoreductase_2"/>
</dbReference>
<proteinExistence type="predicted"/>
<dbReference type="PROSITE" id="PS51318">
    <property type="entry name" value="TAT"/>
    <property type="match status" value="1"/>
</dbReference>
<evidence type="ECO:0000256" key="3">
    <source>
        <dbReference type="ARBA" id="ARBA00022827"/>
    </source>
</evidence>
<dbReference type="GO" id="GO:0016491">
    <property type="term" value="F:oxidoreductase activity"/>
    <property type="evidence" value="ECO:0007669"/>
    <property type="project" value="UniProtKB-KW"/>
</dbReference>
<comment type="caution">
    <text evidence="7">The sequence shown here is derived from an EMBL/GenBank/DDBJ whole genome shotgun (WGS) entry which is preliminary data.</text>
</comment>
<evidence type="ECO:0000313" key="8">
    <source>
        <dbReference type="Proteomes" id="UP000266091"/>
    </source>
</evidence>
<dbReference type="InterPro" id="IPR036188">
    <property type="entry name" value="FAD/NAD-bd_sf"/>
</dbReference>
<organism evidence="7 8">
    <name type="scientific">Mesosutterella multiformis</name>
    <dbReference type="NCBI Taxonomy" id="2259133"/>
    <lineage>
        <taxon>Bacteria</taxon>
        <taxon>Pseudomonadati</taxon>
        <taxon>Pseudomonadota</taxon>
        <taxon>Betaproteobacteria</taxon>
        <taxon>Burkholderiales</taxon>
        <taxon>Sutterellaceae</taxon>
        <taxon>Mesosutterella</taxon>
    </lineage>
</organism>
<feature type="chain" id="PRO_5017307727" evidence="5">
    <location>
        <begin position="29"/>
        <end position="511"/>
    </location>
</feature>
<keyword evidence="3" id="KW-0274">FAD</keyword>
<dbReference type="PANTHER" id="PTHR43400:SF10">
    <property type="entry name" value="3-OXOSTEROID 1-DEHYDROGENASE"/>
    <property type="match status" value="1"/>
</dbReference>
<comment type="cofactor">
    <cofactor evidence="1">
        <name>FAD</name>
        <dbReference type="ChEBI" id="CHEBI:57692"/>
    </cofactor>
</comment>
<reference evidence="7 8" key="1">
    <citation type="journal article" date="2018" name="Int. J. Syst. Evol. Microbiol.">
        <title>Mesosutterella multiformis gen. nov., sp. nov., a member of the family Sutterellaceae and Sutterella megalosphaeroides sp. nov., isolated from human faeces.</title>
        <authorList>
            <person name="Sakamoto M."/>
            <person name="Ikeyama N."/>
            <person name="Kunihiro T."/>
            <person name="Iino T."/>
            <person name="Yuki M."/>
            <person name="Ohkuma M."/>
        </authorList>
    </citation>
    <scope>NUCLEOTIDE SEQUENCE [LARGE SCALE GENOMIC DNA]</scope>
    <source>
        <strain evidence="7 8">4NBBH2</strain>
    </source>
</reference>
<evidence type="ECO:0000259" key="6">
    <source>
        <dbReference type="Pfam" id="PF00890"/>
    </source>
</evidence>
<evidence type="ECO:0000256" key="2">
    <source>
        <dbReference type="ARBA" id="ARBA00022630"/>
    </source>
</evidence>
<accession>A0A388SEZ6</accession>
<dbReference type="GO" id="GO:0008202">
    <property type="term" value="P:steroid metabolic process"/>
    <property type="evidence" value="ECO:0007669"/>
    <property type="project" value="UniProtKB-ARBA"/>
</dbReference>
<sequence length="511" mass="55027">MTEKMNRRNFLRVAAAAPATLGAGSVFAASTSGTPAPAHWDYEADVVVIGCGAAGLMAAVQAFDGGAKVVVFDKGMSPYHTSTRLNGGCFAAVGSRIQKEHGVKDSPEAFVDNMSAYGDGMTLREPALTYARNSGAAFDWMVDHGLAPGMWQPYNGHTNPRTVRQKTYNGKDYIDVLVRECNKRGIKIHHDRALQKVFYDEKANRVLGVACGNCKVTETAHAAKGVILATGGLTGSPTEVGKWSPVLSDAVTIGGGANNGDAMRVVIRDVGTPITHMQYFAEYPDALATGPGRGPQIRYQYFVDEGAMLVNKEGKRFVNESLAPTLISPSMERNSDKSMYLLMTTDQFERATKKYPFGALLSSPQWTRARWDTELAKGRVIVQGNTIEEAAKKIGVDPKGLLDQVAEWNQTVASGRDLKFGRTKFAGKFEGTHFFMAKINVWVCLSMGGFKVDKHLQVLGWNDQPVGGLYAAGETVGGIHGAHYLGGDACGFAHTSGYVTGRLLTGQKVVI</sequence>
<dbReference type="Gene3D" id="3.90.700.10">
    <property type="entry name" value="Succinate dehydrogenase/fumarate reductase flavoprotein, catalytic domain"/>
    <property type="match status" value="1"/>
</dbReference>
<dbReference type="InterPro" id="IPR027477">
    <property type="entry name" value="Succ_DH/fumarate_Rdtase_cat_sf"/>
</dbReference>
<dbReference type="Proteomes" id="UP000266091">
    <property type="component" value="Unassembled WGS sequence"/>
</dbReference>
<dbReference type="RefSeq" id="WP_116270302.1">
    <property type="nucleotide sequence ID" value="NZ_BGZJ01000001.1"/>
</dbReference>
<dbReference type="InterPro" id="IPR006311">
    <property type="entry name" value="TAT_signal"/>
</dbReference>
<evidence type="ECO:0000256" key="1">
    <source>
        <dbReference type="ARBA" id="ARBA00001974"/>
    </source>
</evidence>
<dbReference type="OrthoDB" id="9813348at2"/>
<evidence type="ECO:0000313" key="7">
    <source>
        <dbReference type="EMBL" id="GBO94029.1"/>
    </source>
</evidence>
<dbReference type="SUPFAM" id="SSF56425">
    <property type="entry name" value="Succinate dehydrogenase/fumarate reductase flavoprotein, catalytic domain"/>
    <property type="match status" value="1"/>
</dbReference>